<organism evidence="2 3">
    <name type="scientific">Nostocoides veronense</name>
    <dbReference type="NCBI Taxonomy" id="330836"/>
    <lineage>
        <taxon>Bacteria</taxon>
        <taxon>Bacillati</taxon>
        <taxon>Actinomycetota</taxon>
        <taxon>Actinomycetes</taxon>
        <taxon>Micrococcales</taxon>
        <taxon>Intrasporangiaceae</taxon>
        <taxon>Nostocoides</taxon>
    </lineage>
</organism>
<dbReference type="Pfam" id="PF00005">
    <property type="entry name" value="ABC_tran"/>
    <property type="match status" value="1"/>
</dbReference>
<dbReference type="PANTHER" id="PTHR42855:SF1">
    <property type="entry name" value="ABC TRANSPORTER DOMAIN-CONTAINING PROTEIN"/>
    <property type="match status" value="1"/>
</dbReference>
<evidence type="ECO:0000313" key="2">
    <source>
        <dbReference type="EMBL" id="GAA1806367.1"/>
    </source>
</evidence>
<dbReference type="Proteomes" id="UP001499938">
    <property type="component" value="Unassembled WGS sequence"/>
</dbReference>
<dbReference type="InterPro" id="IPR051309">
    <property type="entry name" value="ABCF_ATPase"/>
</dbReference>
<reference evidence="3" key="1">
    <citation type="journal article" date="2019" name="Int. J. Syst. Evol. Microbiol.">
        <title>The Global Catalogue of Microorganisms (GCM) 10K type strain sequencing project: providing services to taxonomists for standard genome sequencing and annotation.</title>
        <authorList>
            <consortium name="The Broad Institute Genomics Platform"/>
            <consortium name="The Broad Institute Genome Sequencing Center for Infectious Disease"/>
            <person name="Wu L."/>
            <person name="Ma J."/>
        </authorList>
    </citation>
    <scope>NUCLEOTIDE SEQUENCE [LARGE SCALE GENOMIC DNA]</scope>
    <source>
        <strain evidence="3">JCM 15592</strain>
    </source>
</reference>
<keyword evidence="3" id="KW-1185">Reference proteome</keyword>
<proteinExistence type="predicted"/>
<dbReference type="SUPFAM" id="SSF52540">
    <property type="entry name" value="P-loop containing nucleoside triphosphate hydrolases"/>
    <property type="match status" value="1"/>
</dbReference>
<protein>
    <recommendedName>
        <fullName evidence="1">ABC transporter domain-containing protein</fullName>
    </recommendedName>
</protein>
<evidence type="ECO:0000259" key="1">
    <source>
        <dbReference type="Pfam" id="PF00005"/>
    </source>
</evidence>
<accession>A0ABP4YEC3</accession>
<evidence type="ECO:0000313" key="3">
    <source>
        <dbReference type="Proteomes" id="UP001499938"/>
    </source>
</evidence>
<dbReference type="Gene3D" id="3.40.50.300">
    <property type="entry name" value="P-loop containing nucleotide triphosphate hydrolases"/>
    <property type="match status" value="1"/>
</dbReference>
<gene>
    <name evidence="2" type="ORF">GCM10009811_32350</name>
</gene>
<sequence length="112" mass="11953">MVAADLGLDVDLDREVTSLSGGQAARMSLAGLLCSRWDAYFLDEPTNDLDALGLDALEDFVAGLDAPCVLVSHDREFLSRTVTAVLEIDRSLQRVALYGGSSNLSGHAGRSR</sequence>
<dbReference type="PANTHER" id="PTHR42855">
    <property type="entry name" value="ABC TRANSPORTER ATP-BINDING SUBUNIT"/>
    <property type="match status" value="1"/>
</dbReference>
<name>A0ABP4YEC3_9MICO</name>
<dbReference type="InterPro" id="IPR027417">
    <property type="entry name" value="P-loop_NTPase"/>
</dbReference>
<feature type="domain" description="ABC transporter" evidence="1">
    <location>
        <begin position="6"/>
        <end position="47"/>
    </location>
</feature>
<dbReference type="InterPro" id="IPR003439">
    <property type="entry name" value="ABC_transporter-like_ATP-bd"/>
</dbReference>
<comment type="caution">
    <text evidence="2">The sequence shown here is derived from an EMBL/GenBank/DDBJ whole genome shotgun (WGS) entry which is preliminary data.</text>
</comment>
<dbReference type="EMBL" id="BAAAPO010000052">
    <property type="protein sequence ID" value="GAA1806367.1"/>
    <property type="molecule type" value="Genomic_DNA"/>
</dbReference>